<protein>
    <submittedName>
        <fullName evidence="2">Methyltransferase domain-containing protein</fullName>
    </submittedName>
</protein>
<dbReference type="InterPro" id="IPR025714">
    <property type="entry name" value="Methyltranfer_dom"/>
</dbReference>
<dbReference type="Pfam" id="PF13847">
    <property type="entry name" value="Methyltransf_31"/>
    <property type="match status" value="1"/>
</dbReference>
<dbReference type="Proteomes" id="UP001055429">
    <property type="component" value="Chromosome"/>
</dbReference>
<evidence type="ECO:0000313" key="3">
    <source>
        <dbReference type="Proteomes" id="UP001055429"/>
    </source>
</evidence>
<gene>
    <name evidence="2" type="ORF">M8231_07975</name>
</gene>
<dbReference type="GO" id="GO:0008168">
    <property type="term" value="F:methyltransferase activity"/>
    <property type="evidence" value="ECO:0007669"/>
    <property type="project" value="UniProtKB-KW"/>
</dbReference>
<dbReference type="PANTHER" id="PTHR43861:SF1">
    <property type="entry name" value="TRANS-ACONITATE 2-METHYLTRANSFERASE"/>
    <property type="match status" value="1"/>
</dbReference>
<organism evidence="2 3">
    <name type="scientific">Brevundimonas albigilva</name>
    <dbReference type="NCBI Taxonomy" id="1312364"/>
    <lineage>
        <taxon>Bacteria</taxon>
        <taxon>Pseudomonadati</taxon>
        <taxon>Pseudomonadota</taxon>
        <taxon>Alphaproteobacteria</taxon>
        <taxon>Caulobacterales</taxon>
        <taxon>Caulobacteraceae</taxon>
        <taxon>Brevundimonas</taxon>
    </lineage>
</organism>
<keyword evidence="2" id="KW-0808">Transferase</keyword>
<evidence type="ECO:0000259" key="1">
    <source>
        <dbReference type="Pfam" id="PF13847"/>
    </source>
</evidence>
<dbReference type="PANTHER" id="PTHR43861">
    <property type="entry name" value="TRANS-ACONITATE 2-METHYLTRANSFERASE-RELATED"/>
    <property type="match status" value="1"/>
</dbReference>
<dbReference type="SUPFAM" id="SSF53335">
    <property type="entry name" value="S-adenosyl-L-methionine-dependent methyltransferases"/>
    <property type="match status" value="1"/>
</dbReference>
<dbReference type="GO" id="GO:0032259">
    <property type="term" value="P:methylation"/>
    <property type="evidence" value="ECO:0007669"/>
    <property type="project" value="UniProtKB-KW"/>
</dbReference>
<accession>A0ABY4SW04</accession>
<keyword evidence="2" id="KW-0489">Methyltransferase</keyword>
<name>A0ABY4SW04_9CAUL</name>
<dbReference type="Gene3D" id="1.25.40.10">
    <property type="entry name" value="Tetratricopeptide repeat domain"/>
    <property type="match status" value="1"/>
</dbReference>
<dbReference type="CDD" id="cd02440">
    <property type="entry name" value="AdoMet_MTases"/>
    <property type="match status" value="1"/>
</dbReference>
<keyword evidence="3" id="KW-1185">Reference proteome</keyword>
<feature type="domain" description="Methyltransferase" evidence="1">
    <location>
        <begin position="306"/>
        <end position="410"/>
    </location>
</feature>
<dbReference type="InterPro" id="IPR011990">
    <property type="entry name" value="TPR-like_helical_dom_sf"/>
</dbReference>
<proteinExistence type="predicted"/>
<dbReference type="InterPro" id="IPR029063">
    <property type="entry name" value="SAM-dependent_MTases_sf"/>
</dbReference>
<reference evidence="2" key="1">
    <citation type="submission" date="2022-05" db="EMBL/GenBank/DDBJ databases">
        <title>Brevundimonas albigilva TT17 genome sequence.</title>
        <authorList>
            <person name="Lee K."/>
            <person name="Son H."/>
        </authorList>
    </citation>
    <scope>NUCLEOTIDE SEQUENCE</scope>
    <source>
        <strain evidence="2">TT17</strain>
    </source>
</reference>
<evidence type="ECO:0000313" key="2">
    <source>
        <dbReference type="EMBL" id="URI16885.1"/>
    </source>
</evidence>
<sequence length="545" mass="58812">MGEAEARLAAGDLHAGFELLKAALAVDQNHPGALAAMGLFLAAHGDPGQATEVLSRALGGAETPQARARVAPALAQLLAGLTPSRWHPVLDADLTALLGESSVDPQVLARTTARVLLLKTPRFEETAEALEALGGDALWIAFLSRCLNVDAAMEARLDALRHALTATQGRGGEGWRTLAQALALNGYLAEHLDDEPEGVEDSAPVSPLFRSPRADDVMMTWQGPLTDLLVRKTIQEPAREMGLAQAVERLTPDTGDDVSQAVRAQYEGNPYPRWAAPPQPPRRVLSQEIEALPRLDQAAFARRARTVLAAGCGTGFEPIDLARTDPSLAITALDLSRASLAYGARVAEQLGLDRVRFVQGDILALEPDMGPFDVVVSTGVLHHMARPQDGLARLAGVLRSGGVVRLALYSERARAPIRRAHALIRERGWTASAADIRAFRAHVLALPNDDPLAALRTSEDFYSLSGCRDLVFHVQEHRYTPPQLVELLAQAGLRLVGFEPPSQAQAAFRQAFWAADPLDMELWDRLEAAQPTLFAGMYQLWGQKA</sequence>
<dbReference type="RefSeq" id="WP_250202558.1">
    <property type="nucleotide sequence ID" value="NZ_CP097649.1"/>
</dbReference>
<dbReference type="EMBL" id="CP097649">
    <property type="protein sequence ID" value="URI16885.1"/>
    <property type="molecule type" value="Genomic_DNA"/>
</dbReference>
<dbReference type="Gene3D" id="3.40.50.150">
    <property type="entry name" value="Vaccinia Virus protein VP39"/>
    <property type="match status" value="1"/>
</dbReference>
<dbReference type="SUPFAM" id="SSF48452">
    <property type="entry name" value="TPR-like"/>
    <property type="match status" value="1"/>
</dbReference>